<dbReference type="PROSITE" id="PS50263">
    <property type="entry name" value="CN_HYDROLASE"/>
    <property type="match status" value="1"/>
</dbReference>
<dbReference type="EMBL" id="PYXZ01000001">
    <property type="protein sequence ID" value="PUA83151.1"/>
    <property type="molecule type" value="Genomic_DNA"/>
</dbReference>
<organism evidence="4 5">
    <name type="scientific">Nocardioides currus</name>
    <dbReference type="NCBI Taxonomy" id="2133958"/>
    <lineage>
        <taxon>Bacteria</taxon>
        <taxon>Bacillati</taxon>
        <taxon>Actinomycetota</taxon>
        <taxon>Actinomycetes</taxon>
        <taxon>Propionibacteriales</taxon>
        <taxon>Nocardioidaceae</taxon>
        <taxon>Nocardioides</taxon>
    </lineage>
</organism>
<comment type="similarity">
    <text evidence="1">Belongs to the carbon-nitrogen hydrolase superfamily. NIT1/NIT2 family.</text>
</comment>
<gene>
    <name evidence="4" type="ORF">C7S10_04515</name>
</gene>
<dbReference type="PROSITE" id="PS01227">
    <property type="entry name" value="UPF0012"/>
    <property type="match status" value="1"/>
</dbReference>
<dbReference type="InterPro" id="IPR001110">
    <property type="entry name" value="UPF0012_CS"/>
</dbReference>
<dbReference type="OrthoDB" id="9811121at2"/>
<dbReference type="PANTHER" id="PTHR23088">
    <property type="entry name" value="NITRILASE-RELATED"/>
    <property type="match status" value="1"/>
</dbReference>
<dbReference type="Gene3D" id="3.60.110.10">
    <property type="entry name" value="Carbon-nitrogen hydrolase"/>
    <property type="match status" value="1"/>
</dbReference>
<sequence>MLALSIPSIRAAVPPARSTPLKPAAPRSKSTPGSSQRWSRAGSVGPVTTPLRVRLVQWGSDLDPAVNRARLDSLPVDDGVDLVVLPEAFARDFGPPSQPLGEYAEPLDGPFGAAVSALADRTGSTVVAGMFEASEDPERPFNTLLVRGATEGSYRKIHLYDSFGYKESDRLSAGALAPSLVEVAGTTIGLMTCYDLRFPELARALVDAGAEVLVVPAAWVAGERKVDHWRTLLRARAIENTVHVVAVGQPAPRYCGHSMVVDPLGDVLAEAGPDEAVLDAVVDREVLAAARRTNPSLANRRL</sequence>
<protein>
    <submittedName>
        <fullName evidence="4">Hydrolase</fullName>
    </submittedName>
</protein>
<evidence type="ECO:0000256" key="2">
    <source>
        <dbReference type="SAM" id="MobiDB-lite"/>
    </source>
</evidence>
<evidence type="ECO:0000313" key="5">
    <source>
        <dbReference type="Proteomes" id="UP000244867"/>
    </source>
</evidence>
<keyword evidence="4" id="KW-0378">Hydrolase</keyword>
<evidence type="ECO:0000313" key="4">
    <source>
        <dbReference type="EMBL" id="PUA83151.1"/>
    </source>
</evidence>
<feature type="region of interest" description="Disordered" evidence="2">
    <location>
        <begin position="14"/>
        <end position="45"/>
    </location>
</feature>
<dbReference type="PANTHER" id="PTHR23088:SF27">
    <property type="entry name" value="DEAMINATED GLUTATHIONE AMIDASE"/>
    <property type="match status" value="1"/>
</dbReference>
<evidence type="ECO:0000256" key="1">
    <source>
        <dbReference type="ARBA" id="ARBA00010613"/>
    </source>
</evidence>
<dbReference type="SUPFAM" id="SSF56317">
    <property type="entry name" value="Carbon-nitrogen hydrolase"/>
    <property type="match status" value="1"/>
</dbReference>
<feature type="compositionally biased region" description="Polar residues" evidence="2">
    <location>
        <begin position="28"/>
        <end position="38"/>
    </location>
</feature>
<dbReference type="InterPro" id="IPR036526">
    <property type="entry name" value="C-N_Hydrolase_sf"/>
</dbReference>
<dbReference type="Pfam" id="PF00795">
    <property type="entry name" value="CN_hydrolase"/>
    <property type="match status" value="1"/>
</dbReference>
<evidence type="ECO:0000259" key="3">
    <source>
        <dbReference type="PROSITE" id="PS50263"/>
    </source>
</evidence>
<comment type="caution">
    <text evidence="4">The sequence shown here is derived from an EMBL/GenBank/DDBJ whole genome shotgun (WGS) entry which is preliminary data.</text>
</comment>
<dbReference type="AlphaFoldDB" id="A0A2R7Z3D8"/>
<reference evidence="4 5" key="1">
    <citation type="submission" date="2018-03" db="EMBL/GenBank/DDBJ databases">
        <authorList>
            <person name="Keele B.F."/>
        </authorList>
    </citation>
    <scope>NUCLEOTIDE SEQUENCE [LARGE SCALE GENOMIC DNA]</scope>
    <source>
        <strain evidence="4 5">IB-3</strain>
    </source>
</reference>
<dbReference type="CDD" id="cd07581">
    <property type="entry name" value="nitrilase_3"/>
    <property type="match status" value="1"/>
</dbReference>
<feature type="domain" description="CN hydrolase" evidence="3">
    <location>
        <begin position="51"/>
        <end position="284"/>
    </location>
</feature>
<name>A0A2R7Z3D8_9ACTN</name>
<dbReference type="Proteomes" id="UP000244867">
    <property type="component" value="Unassembled WGS sequence"/>
</dbReference>
<accession>A0A2R7Z3D8</accession>
<dbReference type="GO" id="GO:0016787">
    <property type="term" value="F:hydrolase activity"/>
    <property type="evidence" value="ECO:0007669"/>
    <property type="project" value="UniProtKB-KW"/>
</dbReference>
<dbReference type="InterPro" id="IPR003010">
    <property type="entry name" value="C-N_Hydrolase"/>
</dbReference>
<proteinExistence type="inferred from homology"/>
<keyword evidence="5" id="KW-1185">Reference proteome</keyword>